<feature type="domain" description="CYTH" evidence="2">
    <location>
        <begin position="5"/>
        <end position="204"/>
    </location>
</feature>
<evidence type="ECO:0000256" key="1">
    <source>
        <dbReference type="SAM" id="MobiDB-lite"/>
    </source>
</evidence>
<dbReference type="AlphaFoldDB" id="A0A1I2L961"/>
<dbReference type="Pfam" id="PF01928">
    <property type="entry name" value="CYTH"/>
    <property type="match status" value="1"/>
</dbReference>
<gene>
    <name evidence="4" type="ORF">SAMN02787118_111215</name>
</gene>
<proteinExistence type="predicted"/>
<dbReference type="Proteomes" id="UP000181942">
    <property type="component" value="Unassembled WGS sequence"/>
</dbReference>
<dbReference type="Gene3D" id="1.40.20.10">
    <property type="entry name" value="CHAD domain"/>
    <property type="match status" value="1"/>
</dbReference>
<dbReference type="OrthoDB" id="9777271at2"/>
<feature type="domain" description="CHAD" evidence="3">
    <location>
        <begin position="218"/>
        <end position="503"/>
    </location>
</feature>
<dbReference type="EMBL" id="FONR01000011">
    <property type="protein sequence ID" value="SFF74027.1"/>
    <property type="molecule type" value="Genomic_DNA"/>
</dbReference>
<protein>
    <submittedName>
        <fullName evidence="4">CHAD domain-containing protein</fullName>
    </submittedName>
</protein>
<dbReference type="InterPro" id="IPR023577">
    <property type="entry name" value="CYTH_domain"/>
</dbReference>
<feature type="compositionally biased region" description="Basic and acidic residues" evidence="1">
    <location>
        <begin position="1"/>
        <end position="13"/>
    </location>
</feature>
<feature type="region of interest" description="Disordered" evidence="1">
    <location>
        <begin position="1"/>
        <end position="25"/>
    </location>
</feature>
<dbReference type="RefSeq" id="WP_075030048.1">
    <property type="nucleotide sequence ID" value="NZ_FONR01000011.1"/>
</dbReference>
<dbReference type="CDD" id="cd07374">
    <property type="entry name" value="CYTH-like_Pase"/>
    <property type="match status" value="1"/>
</dbReference>
<reference evidence="4 5" key="1">
    <citation type="submission" date="2016-10" db="EMBL/GenBank/DDBJ databases">
        <authorList>
            <person name="de Groot N.N."/>
        </authorList>
    </citation>
    <scope>NUCLEOTIDE SEQUENCE [LARGE SCALE GENOMIC DNA]</scope>
    <source>
        <strain evidence="4 5">OK461</strain>
    </source>
</reference>
<dbReference type="Gene3D" id="2.40.320.10">
    <property type="entry name" value="Hypothetical Protein Pfu-838710-001"/>
    <property type="match status" value="1"/>
</dbReference>
<dbReference type="SUPFAM" id="SSF55154">
    <property type="entry name" value="CYTH-like phosphatases"/>
    <property type="match status" value="1"/>
</dbReference>
<name>A0A1I2L961_9ACTN</name>
<dbReference type="Pfam" id="PF05235">
    <property type="entry name" value="CHAD"/>
    <property type="match status" value="1"/>
</dbReference>
<dbReference type="InterPro" id="IPR007899">
    <property type="entry name" value="CHAD_dom"/>
</dbReference>
<dbReference type="PANTHER" id="PTHR39339">
    <property type="entry name" value="SLR1444 PROTEIN"/>
    <property type="match status" value="1"/>
</dbReference>
<dbReference type="SMART" id="SM01118">
    <property type="entry name" value="CYTH"/>
    <property type="match status" value="1"/>
</dbReference>
<evidence type="ECO:0000259" key="2">
    <source>
        <dbReference type="PROSITE" id="PS51707"/>
    </source>
</evidence>
<evidence type="ECO:0000259" key="3">
    <source>
        <dbReference type="PROSITE" id="PS51708"/>
    </source>
</evidence>
<dbReference type="InterPro" id="IPR033469">
    <property type="entry name" value="CYTH-like_dom_sf"/>
</dbReference>
<dbReference type="SMART" id="SM00880">
    <property type="entry name" value="CHAD"/>
    <property type="match status" value="1"/>
</dbReference>
<dbReference type="PROSITE" id="PS51708">
    <property type="entry name" value="CHAD"/>
    <property type="match status" value="1"/>
</dbReference>
<evidence type="ECO:0000313" key="4">
    <source>
        <dbReference type="EMBL" id="SFF74027.1"/>
    </source>
</evidence>
<dbReference type="PANTHER" id="PTHR39339:SF1">
    <property type="entry name" value="CHAD DOMAIN-CONTAINING PROTEIN"/>
    <property type="match status" value="1"/>
</dbReference>
<accession>A0A1I2L961</accession>
<dbReference type="PROSITE" id="PS51707">
    <property type="entry name" value="CYTH"/>
    <property type="match status" value="1"/>
</dbReference>
<dbReference type="InterPro" id="IPR038186">
    <property type="entry name" value="CHAD_dom_sf"/>
</dbReference>
<sequence length="512" mass="55972">MTHTKRETERKYEAPSANDTAWPPELTSVDGIASVVGKGLDELDAVYYDTDDLRLVGASATLRRRTGGADAGWHLKLPMSGDSRVEVQVPLSDTVPDALRDLALSRTRGAELRPVVRIRSTRSTRHLIDSEGAVLAELSLDEVRADSLLATAKRASWTEMEVELAEDADPLLLDLVDKALRKKGIDRASSPSKLSRALEETGTGASCLPDTRAEIVVPGSAAEEVLSYVDGQVHALVDLDPTVRRGLPDSVHRMRVTCRRLRSTLRSYRAVLERAVTDPIREELKWLGGELGAERDQEVLVEGLGVRIGASPPELVLGPVEARLQVWNVSRTSKARQRTLDALVSPRYLALLNSLATLTQQPPLRRKAARKPEKVMVKAILKEYDQLPGRVAHALELSPGTERDVALHQAHKAAKKTRYATEPARASLGKPAKRLGKRVKAVQKVLGDHQDTVVARDALRHLALAAHAAGEPGFTWGLLYGQEQAVAEGRERELPIAWADASKPGLRKALVH</sequence>
<evidence type="ECO:0000313" key="5">
    <source>
        <dbReference type="Proteomes" id="UP000181942"/>
    </source>
</evidence>
<organism evidence="4 5">
    <name type="scientific">Streptomyces mirabilis</name>
    <dbReference type="NCBI Taxonomy" id="68239"/>
    <lineage>
        <taxon>Bacteria</taxon>
        <taxon>Bacillati</taxon>
        <taxon>Actinomycetota</taxon>
        <taxon>Actinomycetes</taxon>
        <taxon>Kitasatosporales</taxon>
        <taxon>Streptomycetaceae</taxon>
        <taxon>Streptomyces</taxon>
    </lineage>
</organism>